<reference evidence="2" key="1">
    <citation type="submission" date="2016-05" db="EMBL/GenBank/DDBJ databases">
        <title>Comparative genomics of biotechnologically important yeasts.</title>
        <authorList>
            <consortium name="DOE Joint Genome Institute"/>
            <person name="Riley R."/>
            <person name="Haridas S."/>
            <person name="Wolfe K.H."/>
            <person name="Lopes M.R."/>
            <person name="Hittinger C.T."/>
            <person name="Goker M."/>
            <person name="Salamov A."/>
            <person name="Wisecaver J."/>
            <person name="Long T.M."/>
            <person name="Aerts A.L."/>
            <person name="Barry K."/>
            <person name="Choi C."/>
            <person name="Clum A."/>
            <person name="Coughlan A.Y."/>
            <person name="Deshpande S."/>
            <person name="Douglass A.P."/>
            <person name="Hanson S.J."/>
            <person name="Klenk H.-P."/>
            <person name="Labutti K."/>
            <person name="Lapidus A."/>
            <person name="Lindquist E."/>
            <person name="Lipzen A."/>
            <person name="Meier-Kolthoff J.P."/>
            <person name="Ohm R.A."/>
            <person name="Otillar R.P."/>
            <person name="Pangilinan J."/>
            <person name="Peng Y."/>
            <person name="Rokas A."/>
            <person name="Rosa C.A."/>
            <person name="Scheuner C."/>
            <person name="Sibirny A.A."/>
            <person name="Slot J.C."/>
            <person name="Stielow J.B."/>
            <person name="Sun H."/>
            <person name="Kurtzman C.P."/>
            <person name="Blackwell M."/>
            <person name="Grigoriev I.V."/>
            <person name="Jeffries T.W."/>
        </authorList>
    </citation>
    <scope>NUCLEOTIDE SEQUENCE [LARGE SCALE GENOMIC DNA]</scope>
    <source>
        <strain evidence="2">DSM 1968</strain>
    </source>
</reference>
<name>A0A1D2VN14_9ASCO</name>
<evidence type="ECO:0000313" key="2">
    <source>
        <dbReference type="Proteomes" id="UP000095038"/>
    </source>
</evidence>
<keyword evidence="2" id="KW-1185">Reference proteome</keyword>
<proteinExistence type="predicted"/>
<evidence type="ECO:0000313" key="1">
    <source>
        <dbReference type="EMBL" id="ODV62974.1"/>
    </source>
</evidence>
<dbReference type="EMBL" id="KV454476">
    <property type="protein sequence ID" value="ODV62974.1"/>
    <property type="molecule type" value="Genomic_DNA"/>
</dbReference>
<gene>
    <name evidence="1" type="ORF">ASCRUDRAFT_126234</name>
</gene>
<dbReference type="InParanoid" id="A0A1D2VN14"/>
<dbReference type="GeneID" id="30962584"/>
<sequence>MKRGKKSVKRIKKTKTKKIFTQTELGTELEKPGNSSNPKTGFTHLVCQLRCTIAKPVIARASNIPA</sequence>
<protein>
    <submittedName>
        <fullName evidence="1">Uncharacterized protein</fullName>
    </submittedName>
</protein>
<organism evidence="1 2">
    <name type="scientific">Ascoidea rubescens DSM 1968</name>
    <dbReference type="NCBI Taxonomy" id="1344418"/>
    <lineage>
        <taxon>Eukaryota</taxon>
        <taxon>Fungi</taxon>
        <taxon>Dikarya</taxon>
        <taxon>Ascomycota</taxon>
        <taxon>Saccharomycotina</taxon>
        <taxon>Saccharomycetes</taxon>
        <taxon>Ascoideaceae</taxon>
        <taxon>Ascoidea</taxon>
    </lineage>
</organism>
<accession>A0A1D2VN14</accession>
<dbReference type="Proteomes" id="UP000095038">
    <property type="component" value="Unassembled WGS sequence"/>
</dbReference>
<dbReference type="RefSeq" id="XP_020049281.1">
    <property type="nucleotide sequence ID" value="XM_020188948.1"/>
</dbReference>
<dbReference type="AlphaFoldDB" id="A0A1D2VN14"/>